<dbReference type="EMBL" id="SNRW01004238">
    <property type="protein sequence ID" value="KAA6387786.1"/>
    <property type="molecule type" value="Genomic_DNA"/>
</dbReference>
<comment type="caution">
    <text evidence="2">The sequence shown here is derived from an EMBL/GenBank/DDBJ whole genome shotgun (WGS) entry which is preliminary data.</text>
</comment>
<dbReference type="Proteomes" id="UP000324800">
    <property type="component" value="Unassembled WGS sequence"/>
</dbReference>
<feature type="compositionally biased region" description="Basic and acidic residues" evidence="1">
    <location>
        <begin position="535"/>
        <end position="544"/>
    </location>
</feature>
<accession>A0A5J4VZX0</accession>
<feature type="compositionally biased region" description="Basic and acidic residues" evidence="1">
    <location>
        <begin position="558"/>
        <end position="624"/>
    </location>
</feature>
<organism evidence="2 3">
    <name type="scientific">Streblomastix strix</name>
    <dbReference type="NCBI Taxonomy" id="222440"/>
    <lineage>
        <taxon>Eukaryota</taxon>
        <taxon>Metamonada</taxon>
        <taxon>Preaxostyla</taxon>
        <taxon>Oxymonadida</taxon>
        <taxon>Streblomastigidae</taxon>
        <taxon>Streblomastix</taxon>
    </lineage>
</organism>
<evidence type="ECO:0000313" key="3">
    <source>
        <dbReference type="Proteomes" id="UP000324800"/>
    </source>
</evidence>
<name>A0A5J4VZX0_9EUKA</name>
<gene>
    <name evidence="2" type="ORF">EZS28_016689</name>
</gene>
<proteinExistence type="predicted"/>
<protein>
    <submittedName>
        <fullName evidence="2">Uncharacterized protein</fullName>
    </submittedName>
</protein>
<reference evidence="2 3" key="1">
    <citation type="submission" date="2019-03" db="EMBL/GenBank/DDBJ databases">
        <title>Single cell metagenomics reveals metabolic interactions within the superorganism composed of flagellate Streblomastix strix and complex community of Bacteroidetes bacteria on its surface.</title>
        <authorList>
            <person name="Treitli S.C."/>
            <person name="Kolisko M."/>
            <person name="Husnik F."/>
            <person name="Keeling P."/>
            <person name="Hampl V."/>
        </authorList>
    </citation>
    <scope>NUCLEOTIDE SEQUENCE [LARGE SCALE GENOMIC DNA]</scope>
    <source>
        <strain evidence="2">ST1C</strain>
    </source>
</reference>
<feature type="compositionally biased region" description="Acidic residues" evidence="1">
    <location>
        <begin position="545"/>
        <end position="557"/>
    </location>
</feature>
<sequence length="624" mass="71803">MQFFSTTGSYRGTKPTFCKGEIMGNEINTGNAGNANDAEPEEDEFSQKLTEIFSQDALLDEAKAKEIIDLKSKIEQLAIDNRGQFESIIHGYILGIISDHLGDCTTAPQIALLDLLGSFTELMQPWQSFMIMNQVGLLKQVRSILNEKFNLESISNIDKPFSDTLHQLTRITLRMAQIADIGGNTYEIIGKIITRSLSDIHNKYKEQSIQQQKQQQQQEEEEISPIYAQEEFDNSVEKMLKLMVVIGTLCYPEPKGEYFLHELQIHKLVAPLMHLNCSKELNCPHRIEIKMTEKMRKLQGWTYKALGDLVENGLVAKYLIKENDAIQHLTFPIIEMSKSEQLQQTDSLEVLKDKYHIVFMSFAFLTEFTEYWCEYIIAVPNFIQSLINLKKYKREPHETELDLDEKNVRTRSVFFLGKLWKTKDEKLQQNLVLNMGYIQALMEPIGLASGSNEQYQSMIFNAISSLNDVLGTFRGLNYQRSDSILLKLVEEEIEEQGCADEIESALYLNHQVVQQKAIKDPELNQYIYKSEKVNEQEEALHEDYGNEEQEEEEENNNDGEKNEDQTKEKEKEGNSKRIVESETNEKEKEGNSKGIVESETKEKEGNSKGIVESETKEKEKQDEN</sequence>
<dbReference type="AlphaFoldDB" id="A0A5J4VZX0"/>
<evidence type="ECO:0000313" key="2">
    <source>
        <dbReference type="EMBL" id="KAA6387786.1"/>
    </source>
</evidence>
<evidence type="ECO:0000256" key="1">
    <source>
        <dbReference type="SAM" id="MobiDB-lite"/>
    </source>
</evidence>
<feature type="region of interest" description="Disordered" evidence="1">
    <location>
        <begin position="535"/>
        <end position="624"/>
    </location>
</feature>